<evidence type="ECO:0000313" key="6">
    <source>
        <dbReference type="EMBL" id="KRX05239.1"/>
    </source>
</evidence>
<keyword evidence="7" id="KW-1185">Reference proteome</keyword>
<comment type="caution">
    <text evidence="6">The sequence shown here is derived from an EMBL/GenBank/DDBJ whole genome shotgun (WGS) entry which is preliminary data.</text>
</comment>
<dbReference type="Proteomes" id="UP000054937">
    <property type="component" value="Unassembled WGS sequence"/>
</dbReference>
<evidence type="ECO:0000256" key="1">
    <source>
        <dbReference type="PROSITE-ProRule" id="PRU00047"/>
    </source>
</evidence>
<dbReference type="InterPro" id="IPR050907">
    <property type="entry name" value="SRSF"/>
</dbReference>
<gene>
    <name evidence="6" type="ORF">PPERSA_06873</name>
</gene>
<evidence type="ECO:0000313" key="7">
    <source>
        <dbReference type="Proteomes" id="UP000054937"/>
    </source>
</evidence>
<dbReference type="SUPFAM" id="SSF54928">
    <property type="entry name" value="RNA-binding domain, RBD"/>
    <property type="match status" value="3"/>
</dbReference>
<evidence type="ECO:0000259" key="4">
    <source>
        <dbReference type="PROSITE" id="PS50102"/>
    </source>
</evidence>
<reference evidence="6 7" key="1">
    <citation type="journal article" date="2015" name="Sci. Rep.">
        <title>Genome of the facultative scuticociliatosis pathogen Pseudocohnilembus persalinus provides insight into its virulence through horizontal gene transfer.</title>
        <authorList>
            <person name="Xiong J."/>
            <person name="Wang G."/>
            <person name="Cheng J."/>
            <person name="Tian M."/>
            <person name="Pan X."/>
            <person name="Warren A."/>
            <person name="Jiang C."/>
            <person name="Yuan D."/>
            <person name="Miao W."/>
        </authorList>
    </citation>
    <scope>NUCLEOTIDE SEQUENCE [LARGE SCALE GENOMIC DNA]</scope>
    <source>
        <strain evidence="6">36N120E</strain>
    </source>
</reference>
<evidence type="ECO:0008006" key="8">
    <source>
        <dbReference type="Google" id="ProtNLM"/>
    </source>
</evidence>
<dbReference type="EMBL" id="LDAU01000110">
    <property type="protein sequence ID" value="KRX05239.1"/>
    <property type="molecule type" value="Genomic_DNA"/>
</dbReference>
<feature type="compositionally biased region" description="Low complexity" evidence="3">
    <location>
        <begin position="412"/>
        <end position="425"/>
    </location>
</feature>
<protein>
    <recommendedName>
        <fullName evidence="8">Zinc finger, CCHC-type</fullName>
    </recommendedName>
</protein>
<sequence>MIQLENIFSPYGQIVDTLWKESYAFIEFETVQQAQQALKELNGSLVNNSNLVIQESKPKVHNENVKKEQTTRLYIGRIRGIDQSELKKQFAKFGDILDLKIGNQGEYCFIQYDNWIQAENAIKNLDRQQIQGKTISVQASKPRKDGIPHNQAVKKDKNRLKPNKFLRIQGLQENQQYDDLYFILKKQFLFIESENFLFQFNEIGLFLKTSVLKLIEPSEAQRIKSYIEQKFNKEENKLQVYPCSQQEFIYTQINLVEDDPRLIKDQKSLMHASYIIVSNLPTKCQKTDIQNFFIGFYISDIMQQFIYHISHQYIKNNFIFYQSRFIQNKQEDSDSAFIIFKNFESAIHSLHWNNKKMNNFPIKIQIANRKLFNYYQKNEFQKESIILLEQQQLLNLQQLIQSNITEKNQQKSRSQSINSNLSNSRSRSRSKSNSRSISCEQNKFNCYKCGEKGHKSYNCKFKSKKSRNTQGMRANMNDQDRHFNQNLKYNKQHIRNVNTYRRRNEIIYYNYNENHENHYKNNRQGDTSVNQQNIQQVPINQLYQDQNIQANQGHNSNQMYQQPYQKPYFFPQNVQQQQHQIYQQAQQNTQNDYEMNKKNNYIQRQ</sequence>
<dbReference type="OrthoDB" id="5970at2759"/>
<dbReference type="PROSITE" id="PS50102">
    <property type="entry name" value="RRM"/>
    <property type="match status" value="2"/>
</dbReference>
<dbReference type="InterPro" id="IPR001878">
    <property type="entry name" value="Znf_CCHC"/>
</dbReference>
<dbReference type="CDD" id="cd00590">
    <property type="entry name" value="RRM_SF"/>
    <property type="match status" value="1"/>
</dbReference>
<keyword evidence="1" id="KW-0479">Metal-binding</keyword>
<proteinExistence type="predicted"/>
<dbReference type="AlphaFoldDB" id="A0A0V0QSS9"/>
<feature type="domain" description="CCHC-type" evidence="5">
    <location>
        <begin position="446"/>
        <end position="460"/>
    </location>
</feature>
<organism evidence="6 7">
    <name type="scientific">Pseudocohnilembus persalinus</name>
    <name type="common">Ciliate</name>
    <dbReference type="NCBI Taxonomy" id="266149"/>
    <lineage>
        <taxon>Eukaryota</taxon>
        <taxon>Sar</taxon>
        <taxon>Alveolata</taxon>
        <taxon>Ciliophora</taxon>
        <taxon>Intramacronucleata</taxon>
        <taxon>Oligohymenophorea</taxon>
        <taxon>Scuticociliatia</taxon>
        <taxon>Philasterida</taxon>
        <taxon>Pseudocohnilembidae</taxon>
        <taxon>Pseudocohnilembus</taxon>
    </lineage>
</organism>
<dbReference type="Gene3D" id="3.30.70.330">
    <property type="match status" value="3"/>
</dbReference>
<dbReference type="GO" id="GO:0008270">
    <property type="term" value="F:zinc ion binding"/>
    <property type="evidence" value="ECO:0007669"/>
    <property type="project" value="UniProtKB-KW"/>
</dbReference>
<feature type="domain" description="RRM" evidence="4">
    <location>
        <begin position="1"/>
        <end position="58"/>
    </location>
</feature>
<feature type="domain" description="RRM" evidence="4">
    <location>
        <begin position="71"/>
        <end position="142"/>
    </location>
</feature>
<accession>A0A0V0QSS9</accession>
<name>A0A0V0QSS9_PSEPJ</name>
<dbReference type="SMART" id="SM00360">
    <property type="entry name" value="RRM"/>
    <property type="match status" value="3"/>
</dbReference>
<evidence type="ECO:0000256" key="3">
    <source>
        <dbReference type="SAM" id="MobiDB-lite"/>
    </source>
</evidence>
<dbReference type="InParanoid" id="A0A0V0QSS9"/>
<dbReference type="Pfam" id="PF00076">
    <property type="entry name" value="RRM_1"/>
    <property type="match status" value="2"/>
</dbReference>
<dbReference type="InterPro" id="IPR000504">
    <property type="entry name" value="RRM_dom"/>
</dbReference>
<keyword evidence="1" id="KW-0863">Zinc-finger</keyword>
<dbReference type="PANTHER" id="PTHR23147">
    <property type="entry name" value="SERINE/ARGININE RICH SPLICING FACTOR"/>
    <property type="match status" value="1"/>
</dbReference>
<dbReference type="PROSITE" id="PS50158">
    <property type="entry name" value="ZF_CCHC"/>
    <property type="match status" value="1"/>
</dbReference>
<keyword evidence="2" id="KW-0694">RNA-binding</keyword>
<feature type="region of interest" description="Disordered" evidence="3">
    <location>
        <begin position="405"/>
        <end position="436"/>
    </location>
</feature>
<dbReference type="GO" id="GO:0003723">
    <property type="term" value="F:RNA binding"/>
    <property type="evidence" value="ECO:0007669"/>
    <property type="project" value="UniProtKB-UniRule"/>
</dbReference>
<dbReference type="InterPro" id="IPR035979">
    <property type="entry name" value="RBD_domain_sf"/>
</dbReference>
<evidence type="ECO:0000256" key="2">
    <source>
        <dbReference type="PROSITE-ProRule" id="PRU00176"/>
    </source>
</evidence>
<keyword evidence="1" id="KW-0862">Zinc</keyword>
<dbReference type="InterPro" id="IPR012677">
    <property type="entry name" value="Nucleotide-bd_a/b_plait_sf"/>
</dbReference>
<evidence type="ECO:0000259" key="5">
    <source>
        <dbReference type="PROSITE" id="PS50158"/>
    </source>
</evidence>